<evidence type="ECO:0000256" key="5">
    <source>
        <dbReference type="ARBA" id="ARBA00023002"/>
    </source>
</evidence>
<proteinExistence type="inferred from homology"/>
<dbReference type="PANTHER" id="PTHR30096:SF0">
    <property type="entry name" value="4,5-DOPA DIOXYGENASE EXTRADIOL-LIKE PROTEIN"/>
    <property type="match status" value="1"/>
</dbReference>
<dbReference type="GO" id="GO:0016702">
    <property type="term" value="F:oxidoreductase activity, acting on single donors with incorporation of molecular oxygen, incorporation of two atoms of oxygen"/>
    <property type="evidence" value="ECO:0007669"/>
    <property type="project" value="UniProtKB-ARBA"/>
</dbReference>
<evidence type="ECO:0000256" key="2">
    <source>
        <dbReference type="ARBA" id="ARBA00007581"/>
    </source>
</evidence>
<evidence type="ECO:0000313" key="8">
    <source>
        <dbReference type="Proteomes" id="UP000032675"/>
    </source>
</evidence>
<dbReference type="Proteomes" id="UP000032675">
    <property type="component" value="Unassembled WGS sequence"/>
</dbReference>
<accession>A0A0D6Q2Y3</accession>
<keyword evidence="7" id="KW-0223">Dioxygenase</keyword>
<name>A0A0D6Q2Y3_KOMEU</name>
<dbReference type="AlphaFoldDB" id="A0A0D6Q2Y3"/>
<dbReference type="InterPro" id="IPR004183">
    <property type="entry name" value="Xdiol_dOase_suB"/>
</dbReference>
<keyword evidence="4" id="KW-0862">Zinc</keyword>
<protein>
    <submittedName>
        <fullName evidence="7">Aromatic ring-opening dioxygenase catalytic subunit LigB</fullName>
    </submittedName>
</protein>
<dbReference type="PIRSF" id="PIRSF006157">
    <property type="entry name" value="Doxgns_DODA"/>
    <property type="match status" value="1"/>
</dbReference>
<evidence type="ECO:0000256" key="4">
    <source>
        <dbReference type="ARBA" id="ARBA00022833"/>
    </source>
</evidence>
<evidence type="ECO:0000313" key="7">
    <source>
        <dbReference type="EMBL" id="GAN97663.1"/>
    </source>
</evidence>
<dbReference type="Pfam" id="PF02900">
    <property type="entry name" value="LigB"/>
    <property type="match status" value="1"/>
</dbReference>
<dbReference type="InterPro" id="IPR014436">
    <property type="entry name" value="Extradiol_dOase_DODA"/>
</dbReference>
<dbReference type="SUPFAM" id="SSF53213">
    <property type="entry name" value="LigB-like"/>
    <property type="match status" value="1"/>
</dbReference>
<dbReference type="GO" id="GO:0008198">
    <property type="term" value="F:ferrous iron binding"/>
    <property type="evidence" value="ECO:0007669"/>
    <property type="project" value="InterPro"/>
</dbReference>
<dbReference type="Gene3D" id="3.40.830.10">
    <property type="entry name" value="LigB-like"/>
    <property type="match status" value="1"/>
</dbReference>
<dbReference type="PANTHER" id="PTHR30096">
    <property type="entry name" value="4,5-DOPA DIOXYGENASE EXTRADIOL-LIKE PROTEIN"/>
    <property type="match status" value="1"/>
</dbReference>
<evidence type="ECO:0000256" key="3">
    <source>
        <dbReference type="ARBA" id="ARBA00022723"/>
    </source>
</evidence>
<dbReference type="CDD" id="cd07363">
    <property type="entry name" value="45_DOPA_Dioxygenase"/>
    <property type="match status" value="1"/>
</dbReference>
<evidence type="ECO:0000256" key="1">
    <source>
        <dbReference type="ARBA" id="ARBA00001947"/>
    </source>
</evidence>
<evidence type="ECO:0000259" key="6">
    <source>
        <dbReference type="Pfam" id="PF02900"/>
    </source>
</evidence>
<dbReference type="GO" id="GO:0008270">
    <property type="term" value="F:zinc ion binding"/>
    <property type="evidence" value="ECO:0007669"/>
    <property type="project" value="InterPro"/>
</dbReference>
<organism evidence="7 8">
    <name type="scientific">Komagataeibacter europaeus NBRC 3261</name>
    <dbReference type="NCBI Taxonomy" id="1234669"/>
    <lineage>
        <taxon>Bacteria</taxon>
        <taxon>Pseudomonadati</taxon>
        <taxon>Pseudomonadota</taxon>
        <taxon>Alphaproteobacteria</taxon>
        <taxon>Acetobacterales</taxon>
        <taxon>Acetobacteraceae</taxon>
        <taxon>Komagataeibacter</taxon>
    </lineage>
</organism>
<comment type="caution">
    <text evidence="7">The sequence shown here is derived from an EMBL/GenBank/DDBJ whole genome shotgun (WGS) entry which is preliminary data.</text>
</comment>
<feature type="domain" description="Extradiol ring-cleavage dioxygenase class III enzyme subunit B" evidence="6">
    <location>
        <begin position="50"/>
        <end position="255"/>
    </location>
</feature>
<comment type="similarity">
    <text evidence="2">Belongs to the DODA-type extradiol aromatic ring-opening dioxygenase family.</text>
</comment>
<reference evidence="7 8" key="1">
    <citation type="submission" date="2012-11" db="EMBL/GenBank/DDBJ databases">
        <title>Whole genome sequence of Gluconacetobacter europaeus NBRC3261.</title>
        <authorList>
            <person name="Azuma Y."/>
            <person name="Higashiura N."/>
            <person name="Hirakawa H."/>
            <person name="Matsushita K."/>
        </authorList>
    </citation>
    <scope>NUCLEOTIDE SEQUENCE [LARGE SCALE GENOMIC DNA]</scope>
    <source>
        <strain evidence="7 8">NBRC 3261</strain>
    </source>
</reference>
<keyword evidence="5" id="KW-0560">Oxidoreductase</keyword>
<dbReference type="RefSeq" id="WP_048852089.1">
    <property type="nucleotide sequence ID" value="NZ_BANI01000190.1"/>
</dbReference>
<gene>
    <name evidence="7" type="ORF">Geu3261_0222_033</name>
</gene>
<keyword evidence="3" id="KW-0479">Metal-binding</keyword>
<dbReference type="EMBL" id="BANI01000190">
    <property type="protein sequence ID" value="GAN97663.1"/>
    <property type="molecule type" value="Genomic_DNA"/>
</dbReference>
<comment type="cofactor">
    <cofactor evidence="1">
        <name>Zn(2+)</name>
        <dbReference type="ChEBI" id="CHEBI:29105"/>
    </cofactor>
</comment>
<sequence length="276" mass="30063">MEQQPGARNDTARPRQPVLFLPHGGGPCFFMDWPDTWDHMAAYLRGVAATLPRRPDAIVVMSSHWETGVPTVTSGAHPPLIYDYSGFPPHTYQLRYPAPGSPRLAAQVCALLDGAGITSAQDPGRGFDHGVFIPFMLAFPQADIPIVELSLQRDLNAALEIRTGAALQPLRAQNVLIVGTGMTYHNLHHLMGQNPQSNAVSHEFDTWLTHAVESPPDIRTEALTQWTHAPGARICHPRPEHLLPLMFAAGAAGADRGVRDYSDTVMGKALSGFRFG</sequence>